<dbReference type="Gene3D" id="3.40.50.150">
    <property type="entry name" value="Vaccinia Virus protein VP39"/>
    <property type="match status" value="1"/>
</dbReference>
<keyword evidence="2" id="KW-0808">Transferase</keyword>
<dbReference type="STRING" id="1167006.UWK_02254"/>
<proteinExistence type="predicted"/>
<dbReference type="eggNOG" id="COG2227">
    <property type="taxonomic scope" value="Bacteria"/>
</dbReference>
<dbReference type="GO" id="GO:0032259">
    <property type="term" value="P:methylation"/>
    <property type="evidence" value="ECO:0007669"/>
    <property type="project" value="UniProtKB-KW"/>
</dbReference>
<feature type="transmembrane region" description="Helical" evidence="1">
    <location>
        <begin position="264"/>
        <end position="284"/>
    </location>
</feature>
<dbReference type="Pfam" id="PF13489">
    <property type="entry name" value="Methyltransf_23"/>
    <property type="match status" value="1"/>
</dbReference>
<dbReference type="Proteomes" id="UP000011721">
    <property type="component" value="Chromosome"/>
</dbReference>
<keyword evidence="1" id="KW-1133">Transmembrane helix</keyword>
<reference evidence="3" key="1">
    <citation type="journal article" date="2013" name="Stand. Genomic Sci.">
        <title>Complete genome sequence of Desulfocapsa sulfexigens, a marine deltaproteobacterium specialized in disproportionating inorganic sulfur compounds.</title>
        <authorList>
            <person name="Finster K.W."/>
            <person name="Kjeldsen K.U."/>
            <person name="Kube M."/>
            <person name="Reinhardt R."/>
            <person name="Mussmann M."/>
            <person name="Amann R."/>
            <person name="Schreiber L."/>
        </authorList>
    </citation>
    <scope>NUCLEOTIDE SEQUENCE [LARGE SCALE GENOMIC DNA]</scope>
    <source>
        <strain evidence="3">DSM 10523 / SB164P1</strain>
    </source>
</reference>
<protein>
    <submittedName>
        <fullName evidence="2">Methyltransferase family protein</fullName>
    </submittedName>
</protein>
<evidence type="ECO:0000313" key="3">
    <source>
        <dbReference type="Proteomes" id="UP000011721"/>
    </source>
</evidence>
<dbReference type="SUPFAM" id="SSF53335">
    <property type="entry name" value="S-adenosyl-L-methionine-dependent methyltransferases"/>
    <property type="match status" value="1"/>
</dbReference>
<keyword evidence="3" id="KW-1185">Reference proteome</keyword>
<sequence length="301" mass="34241">MNTLEAFRTSSSPRICPGCGDTTDSVFYRLLHNNGESFIYRCQSCTLEFLRPLVLLDVEERKMESVDGAVELFESNLLRTLHKRLIINPEIAKARQLLGKKDFRMLDIGCGTGLISQIWAESGAIVTGLEPSPKRAAIARQRGLDVLSCYAEELKPDQKFDLIVIRHVVEHFEHPQKILRELIPQLTNNGLLLIVVPNIYCIGRKIFGTNWTWVLPWHCSFFNPKALRILLISCGYNVSKLYQTPSPLWYPQSFTRRFPRIGRALSTTPLSMLFFAPLIALGYLTGRSDNITVFARPQKKS</sequence>
<dbReference type="HOGENOM" id="CLU_938999_0_0_7"/>
<accession>M1NGM8</accession>
<dbReference type="EMBL" id="CP003985">
    <property type="protein sequence ID" value="AGF78794.1"/>
    <property type="molecule type" value="Genomic_DNA"/>
</dbReference>
<keyword evidence="2" id="KW-0489">Methyltransferase</keyword>
<dbReference type="PANTHER" id="PTHR43861">
    <property type="entry name" value="TRANS-ACONITATE 2-METHYLTRANSFERASE-RELATED"/>
    <property type="match status" value="1"/>
</dbReference>
<dbReference type="InterPro" id="IPR029063">
    <property type="entry name" value="SAM-dependent_MTases_sf"/>
</dbReference>
<keyword evidence="1" id="KW-0812">Transmembrane</keyword>
<dbReference type="GO" id="GO:0008168">
    <property type="term" value="F:methyltransferase activity"/>
    <property type="evidence" value="ECO:0007669"/>
    <property type="project" value="UniProtKB-KW"/>
</dbReference>
<name>M1NGM8_DESSD</name>
<dbReference type="RefSeq" id="WP_015404482.1">
    <property type="nucleotide sequence ID" value="NC_020304.1"/>
</dbReference>
<keyword evidence="1" id="KW-0472">Membrane</keyword>
<gene>
    <name evidence="2" type="ordered locus">UWK_02254</name>
</gene>
<dbReference type="OrthoDB" id="9782767at2"/>
<organism evidence="2 3">
    <name type="scientific">Desulfocapsa sulfexigens (strain DSM 10523 / SB164P1)</name>
    <dbReference type="NCBI Taxonomy" id="1167006"/>
    <lineage>
        <taxon>Bacteria</taxon>
        <taxon>Pseudomonadati</taxon>
        <taxon>Thermodesulfobacteriota</taxon>
        <taxon>Desulfobulbia</taxon>
        <taxon>Desulfobulbales</taxon>
        <taxon>Desulfocapsaceae</taxon>
        <taxon>Desulfocapsa</taxon>
    </lineage>
</organism>
<dbReference type="CDD" id="cd02440">
    <property type="entry name" value="AdoMet_MTases"/>
    <property type="match status" value="1"/>
</dbReference>
<evidence type="ECO:0000256" key="1">
    <source>
        <dbReference type="SAM" id="Phobius"/>
    </source>
</evidence>
<dbReference type="AlphaFoldDB" id="M1NGM8"/>
<dbReference type="KEGG" id="dsf:UWK_02254"/>
<dbReference type="PANTHER" id="PTHR43861:SF6">
    <property type="entry name" value="METHYLTRANSFERASE TYPE 11"/>
    <property type="match status" value="1"/>
</dbReference>
<evidence type="ECO:0000313" key="2">
    <source>
        <dbReference type="EMBL" id="AGF78794.1"/>
    </source>
</evidence>